<proteinExistence type="inferred from homology"/>
<dbReference type="InterPro" id="IPR029058">
    <property type="entry name" value="AB_hydrolase_fold"/>
</dbReference>
<evidence type="ECO:0000313" key="7">
    <source>
        <dbReference type="Proteomes" id="UP000265631"/>
    </source>
</evidence>
<evidence type="ECO:0000256" key="4">
    <source>
        <dbReference type="RuleBase" id="RU361235"/>
    </source>
</evidence>
<dbReference type="Proteomes" id="UP000265631">
    <property type="component" value="Unassembled WGS sequence"/>
</dbReference>
<dbReference type="SUPFAM" id="SSF53474">
    <property type="entry name" value="alpha/beta-Hydrolases"/>
    <property type="match status" value="1"/>
</dbReference>
<feature type="chain" id="PRO_5017100528" description="Carboxylic ester hydrolase" evidence="4">
    <location>
        <begin position="19"/>
        <end position="543"/>
    </location>
</feature>
<dbReference type="InterPro" id="IPR019826">
    <property type="entry name" value="Carboxylesterase_B_AS"/>
</dbReference>
<protein>
    <recommendedName>
        <fullName evidence="4">Carboxylic ester hydrolase</fullName>
        <ecNumber evidence="4">3.1.1.-</ecNumber>
    </recommendedName>
</protein>
<comment type="caution">
    <text evidence="6">The sequence shown here is derived from an EMBL/GenBank/DDBJ whole genome shotgun (WGS) entry which is preliminary data.</text>
</comment>
<feature type="signal peptide" evidence="4">
    <location>
        <begin position="1"/>
        <end position="18"/>
    </location>
</feature>
<feature type="domain" description="Carboxylesterase type B" evidence="5">
    <location>
        <begin position="29"/>
        <end position="482"/>
    </location>
</feature>
<organism evidence="6 7">
    <name type="scientific">Fusarium flagelliforme</name>
    <dbReference type="NCBI Taxonomy" id="2675880"/>
    <lineage>
        <taxon>Eukaryota</taxon>
        <taxon>Fungi</taxon>
        <taxon>Dikarya</taxon>
        <taxon>Ascomycota</taxon>
        <taxon>Pezizomycotina</taxon>
        <taxon>Sordariomycetes</taxon>
        <taxon>Hypocreomycetidae</taxon>
        <taxon>Hypocreales</taxon>
        <taxon>Nectriaceae</taxon>
        <taxon>Fusarium</taxon>
        <taxon>Fusarium incarnatum-equiseti species complex</taxon>
    </lineage>
</organism>
<comment type="similarity">
    <text evidence="1 4">Belongs to the type-B carboxylesterase/lipase family.</text>
</comment>
<keyword evidence="3" id="KW-1015">Disulfide bond</keyword>
<sequence length="543" mass="59197">MASLTLLTTALLVGSSLALPQATTPENQNPTVTINNGVVIGTTTSIPDSETIVNQFLGIPFGANPIRFSAPEPAKPWDTPYDASRYQPSCLMQFNYPEAKRNRTIKTFATPGPPAGTSEDCLNLNIYAPAGSNAGSKPVAFWIHGGSFLHGSGSLPYYDGSKMAGHEDIVVVTINYRTNIFGFPTTYGLPEGKWNVGFLDQRLALQWVQDNIAAFGGDPKKVTIFGESAGAGSADDLITAPPEPLPFRAAILQSGTANTNVTPNGAWEHATKLAKCDRGKFDEVLECMRIVPATELKDIIERAALDFQPISDIGVTLANFPRDVRLQSRKTNNIMARVPVMLGSTADEARMEDFMNITVKQALSAWLPNVTTEQANFLKMYYPIGGPGITNEFDQVVRIATELGMQCPIRYTAEDFHSTGINTWRFMYNASFPNTEIFKGSGAYHSSEITTLFGTYPEEGAIEFQGKLSRAMQRAWGQFIRDPQSGPGWDQIPYIGVFGGGASPEKPGKVFEVFNSTLTEKRCIAFKDMLLKGKTEEPLGVKN</sequence>
<evidence type="ECO:0000313" key="6">
    <source>
        <dbReference type="EMBL" id="RFN55056.1"/>
    </source>
</evidence>
<evidence type="ECO:0000256" key="3">
    <source>
        <dbReference type="ARBA" id="ARBA00023157"/>
    </source>
</evidence>
<dbReference type="AlphaFoldDB" id="A0A395N4K6"/>
<keyword evidence="4" id="KW-0732">Signal</keyword>
<dbReference type="PANTHER" id="PTHR43918:SF4">
    <property type="entry name" value="CARBOXYLIC ESTER HYDROLASE"/>
    <property type="match status" value="1"/>
</dbReference>
<dbReference type="InterPro" id="IPR000997">
    <property type="entry name" value="Cholinesterase"/>
</dbReference>
<dbReference type="Pfam" id="PF00135">
    <property type="entry name" value="COesterase"/>
    <property type="match status" value="1"/>
</dbReference>
<dbReference type="STRING" id="2594813.A0A395N4K6"/>
<gene>
    <name evidence="6" type="ORF">FIE12Z_568</name>
</gene>
<dbReference type="PRINTS" id="PR00878">
    <property type="entry name" value="CHOLNESTRASE"/>
</dbReference>
<evidence type="ECO:0000256" key="1">
    <source>
        <dbReference type="ARBA" id="ARBA00005964"/>
    </source>
</evidence>
<dbReference type="InterPro" id="IPR002018">
    <property type="entry name" value="CarbesteraseB"/>
</dbReference>
<evidence type="ECO:0000256" key="2">
    <source>
        <dbReference type="ARBA" id="ARBA00022801"/>
    </source>
</evidence>
<dbReference type="Gene3D" id="3.40.50.1820">
    <property type="entry name" value="alpha/beta hydrolase"/>
    <property type="match status" value="1"/>
</dbReference>
<keyword evidence="2 4" id="KW-0378">Hydrolase</keyword>
<reference evidence="6 7" key="1">
    <citation type="journal article" date="2018" name="PLoS Pathog.">
        <title>Evolution of structural diversity of trichothecenes, a family of toxins produced by plant pathogenic and entomopathogenic fungi.</title>
        <authorList>
            <person name="Proctor R.H."/>
            <person name="McCormick S.P."/>
            <person name="Kim H.S."/>
            <person name="Cardoza R.E."/>
            <person name="Stanley A.M."/>
            <person name="Lindo L."/>
            <person name="Kelly A."/>
            <person name="Brown D.W."/>
            <person name="Lee T."/>
            <person name="Vaughan M.M."/>
            <person name="Alexander N.J."/>
            <person name="Busman M."/>
            <person name="Gutierrez S."/>
        </authorList>
    </citation>
    <scope>NUCLEOTIDE SEQUENCE [LARGE SCALE GENOMIC DNA]</scope>
    <source>
        <strain evidence="6 7">NRRL 13405</strain>
    </source>
</reference>
<dbReference type="InterPro" id="IPR050654">
    <property type="entry name" value="AChE-related_enzymes"/>
</dbReference>
<dbReference type="PROSITE" id="PS00122">
    <property type="entry name" value="CARBOXYLESTERASE_B_1"/>
    <property type="match status" value="1"/>
</dbReference>
<accession>A0A395N4K6</accession>
<name>A0A395N4K6_9HYPO</name>
<keyword evidence="7" id="KW-1185">Reference proteome</keyword>
<dbReference type="EC" id="3.1.1.-" evidence="4"/>
<dbReference type="GO" id="GO:0004104">
    <property type="term" value="F:cholinesterase activity"/>
    <property type="evidence" value="ECO:0007669"/>
    <property type="project" value="InterPro"/>
</dbReference>
<dbReference type="EMBL" id="PXXK01000010">
    <property type="protein sequence ID" value="RFN55056.1"/>
    <property type="molecule type" value="Genomic_DNA"/>
</dbReference>
<dbReference type="OrthoDB" id="408631at2759"/>
<evidence type="ECO:0000259" key="5">
    <source>
        <dbReference type="Pfam" id="PF00135"/>
    </source>
</evidence>
<dbReference type="PANTHER" id="PTHR43918">
    <property type="entry name" value="ACETYLCHOLINESTERASE"/>
    <property type="match status" value="1"/>
</dbReference>